<organism evidence="3">
    <name type="scientific">Caldimicrobium thiodismutans</name>
    <dbReference type="NCBI Taxonomy" id="1653476"/>
    <lineage>
        <taxon>Bacteria</taxon>
        <taxon>Pseudomonadati</taxon>
        <taxon>Thermodesulfobacteriota</taxon>
        <taxon>Thermodesulfobacteria</taxon>
        <taxon>Thermodesulfobacteriales</taxon>
        <taxon>Thermodesulfobacteriaceae</taxon>
        <taxon>Caldimicrobium</taxon>
    </lineage>
</organism>
<evidence type="ECO:0000256" key="1">
    <source>
        <dbReference type="SAM" id="Coils"/>
    </source>
</evidence>
<keyword evidence="2" id="KW-0812">Transmembrane</keyword>
<feature type="transmembrane region" description="Helical" evidence="2">
    <location>
        <begin position="41"/>
        <end position="61"/>
    </location>
</feature>
<evidence type="ECO:0000313" key="3">
    <source>
        <dbReference type="EMBL" id="HGV55239.1"/>
    </source>
</evidence>
<sequence length="114" mass="13255">MQGKVYTVKPGVTYNAQVRREREAEKVPFKERLMDMVETSLLIFLSIVFLVSTVAVAYKSLVYFKMKFDKKGLAIEQSQLEQELKRLTSREVVLEKAKQLGLRPPQESDFIRLK</sequence>
<dbReference type="EMBL" id="DSZU01000068">
    <property type="protein sequence ID" value="HGV55239.1"/>
    <property type="molecule type" value="Genomic_DNA"/>
</dbReference>
<evidence type="ECO:0000256" key="2">
    <source>
        <dbReference type="SAM" id="Phobius"/>
    </source>
</evidence>
<dbReference type="AlphaFoldDB" id="A0A832LWB4"/>
<reference evidence="3" key="1">
    <citation type="journal article" date="2020" name="mSystems">
        <title>Genome- and Community-Level Interaction Insights into Carbon Utilization and Element Cycling Functions of Hydrothermarchaeota in Hydrothermal Sediment.</title>
        <authorList>
            <person name="Zhou Z."/>
            <person name="Liu Y."/>
            <person name="Xu W."/>
            <person name="Pan J."/>
            <person name="Luo Z.H."/>
            <person name="Li M."/>
        </authorList>
    </citation>
    <scope>NUCLEOTIDE SEQUENCE [LARGE SCALE GENOMIC DNA]</scope>
    <source>
        <strain evidence="3">SpSt-605</strain>
    </source>
</reference>
<keyword evidence="2" id="KW-1133">Transmembrane helix</keyword>
<proteinExistence type="predicted"/>
<gene>
    <name evidence="3" type="ORF">ENT73_04035</name>
</gene>
<feature type="coiled-coil region" evidence="1">
    <location>
        <begin position="70"/>
        <end position="97"/>
    </location>
</feature>
<protein>
    <recommendedName>
        <fullName evidence="4">Cell division protein FtsL</fullName>
    </recommendedName>
</protein>
<accession>A0A832LWB4</accession>
<keyword evidence="2" id="KW-0472">Membrane</keyword>
<comment type="caution">
    <text evidence="3">The sequence shown here is derived from an EMBL/GenBank/DDBJ whole genome shotgun (WGS) entry which is preliminary data.</text>
</comment>
<name>A0A832LWB4_9BACT</name>
<keyword evidence="1" id="KW-0175">Coiled coil</keyword>
<evidence type="ECO:0008006" key="4">
    <source>
        <dbReference type="Google" id="ProtNLM"/>
    </source>
</evidence>